<dbReference type="RefSeq" id="WP_069717254.1">
    <property type="nucleotide sequence ID" value="NZ_MJEH01000022.1"/>
</dbReference>
<protein>
    <submittedName>
        <fullName evidence="4">Hydrogenase nickel incorporation protein HypA</fullName>
    </submittedName>
</protein>
<evidence type="ECO:0000256" key="1">
    <source>
        <dbReference type="ARBA" id="ARBA00022596"/>
    </source>
</evidence>
<dbReference type="PANTHER" id="PTHR34535:SF3">
    <property type="entry name" value="HYDROGENASE MATURATION FACTOR HYPA"/>
    <property type="match status" value="1"/>
</dbReference>
<dbReference type="GO" id="GO:0016151">
    <property type="term" value="F:nickel cation binding"/>
    <property type="evidence" value="ECO:0007669"/>
    <property type="project" value="InterPro"/>
</dbReference>
<dbReference type="PANTHER" id="PTHR34535">
    <property type="entry name" value="HYDROGENASE MATURATION FACTOR HYPA"/>
    <property type="match status" value="1"/>
</dbReference>
<keyword evidence="3" id="KW-0862">Zinc</keyword>
<dbReference type="STRING" id="1305675.BFG57_02120"/>
<gene>
    <name evidence="4" type="ORF">BFG57_02120</name>
</gene>
<evidence type="ECO:0000256" key="3">
    <source>
        <dbReference type="ARBA" id="ARBA00022833"/>
    </source>
</evidence>
<reference evidence="4 5" key="1">
    <citation type="submission" date="2016-08" db="EMBL/GenBank/DDBJ databases">
        <title>Genome of Bacillus solimangrovi GH2-4.</title>
        <authorList>
            <person name="Lim S."/>
            <person name="Kim B.-C."/>
        </authorList>
    </citation>
    <scope>NUCLEOTIDE SEQUENCE [LARGE SCALE GENOMIC DNA]</scope>
    <source>
        <strain evidence="4 5">GH2-4</strain>
    </source>
</reference>
<evidence type="ECO:0000256" key="2">
    <source>
        <dbReference type="ARBA" id="ARBA00022723"/>
    </source>
</evidence>
<keyword evidence="5" id="KW-1185">Reference proteome</keyword>
<dbReference type="OrthoDB" id="9800361at2"/>
<comment type="caution">
    <text evidence="4">The sequence shown here is derived from an EMBL/GenBank/DDBJ whole genome shotgun (WGS) entry which is preliminary data.</text>
</comment>
<proteinExistence type="predicted"/>
<dbReference type="InterPro" id="IPR000688">
    <property type="entry name" value="HypA/HybF"/>
</dbReference>
<accession>A0A1E5LFG6</accession>
<dbReference type="Proteomes" id="UP000095209">
    <property type="component" value="Unassembled WGS sequence"/>
</dbReference>
<keyword evidence="2" id="KW-0479">Metal-binding</keyword>
<name>A0A1E5LFG6_9BACI</name>
<dbReference type="PIRSF" id="PIRSF004761">
    <property type="entry name" value="Hydrgn_mat_HypA"/>
    <property type="match status" value="1"/>
</dbReference>
<dbReference type="AlphaFoldDB" id="A0A1E5LFG6"/>
<dbReference type="Gene3D" id="3.30.2320.80">
    <property type="match status" value="1"/>
</dbReference>
<sequence length="116" mass="12883">MHEMALMGDILNLISIDMEKHNFTIVKEVELIVGDLSNALPDALEMAFLVYKKQGVSGLQADSQLTIIRERSLAECIFCNLEYEPDQRLALCPSCGLPGGKIMSGDTFKIRSYEGE</sequence>
<dbReference type="GO" id="GO:0008270">
    <property type="term" value="F:zinc ion binding"/>
    <property type="evidence" value="ECO:0007669"/>
    <property type="project" value="TreeGrafter"/>
</dbReference>
<keyword evidence="1" id="KW-0533">Nickel</keyword>
<dbReference type="GO" id="GO:0051604">
    <property type="term" value="P:protein maturation"/>
    <property type="evidence" value="ECO:0007669"/>
    <property type="project" value="InterPro"/>
</dbReference>
<dbReference type="Pfam" id="PF01155">
    <property type="entry name" value="HypA"/>
    <property type="match status" value="1"/>
</dbReference>
<evidence type="ECO:0000313" key="5">
    <source>
        <dbReference type="Proteomes" id="UP000095209"/>
    </source>
</evidence>
<evidence type="ECO:0000313" key="4">
    <source>
        <dbReference type="EMBL" id="OEH92812.1"/>
    </source>
</evidence>
<organism evidence="4 5">
    <name type="scientific">Bacillus solimangrovi</name>
    <dbReference type="NCBI Taxonomy" id="1305675"/>
    <lineage>
        <taxon>Bacteria</taxon>
        <taxon>Bacillati</taxon>
        <taxon>Bacillota</taxon>
        <taxon>Bacilli</taxon>
        <taxon>Bacillales</taxon>
        <taxon>Bacillaceae</taxon>
        <taxon>Bacillus</taxon>
    </lineage>
</organism>
<dbReference type="EMBL" id="MJEH01000022">
    <property type="protein sequence ID" value="OEH92812.1"/>
    <property type="molecule type" value="Genomic_DNA"/>
</dbReference>